<sequence length="689" mass="72557">MRPRLREDVRFVESPDGAYIHGDHGTCTLRGNQAFALLSRLAPALDGRRTLAELTAGLSEDRRDIVERLIRSLAELRFVVDNRGSRPHGLTAAERDVYADEISFIGYAHDSPEWRFERLRRARAVLVGEGPLLAAVLEACVRSGWKRLRVLTTGTTSGGGDAVALRDVVERARRDPEQAVRIEAADDPAAAGLDAIADRPDLVLQIARDPADLIATARACREADVPLGQALVRPAEVWLTAVGPIARTEAESGWRRLGALPHATSAHTGEDWLIGPVPAVVAAMLALAAFSHLTGMDSADPEDRYGTAVPGRPDHAANAVPHPPAAVPYASPAGAPPGDGAGPALTRVDLRNLDTFRHRFLPHPGADHRSCPGHTPEDVCAAVDALAAAVPIGRDRLLERTGEIVDARLGLLGLLDEQDLAQTPLAVCRATVSDPFGVLPGWAPPPEVVGWGEDRPTARARCLLAALATYGALAAHGARTAAAADMVWGVEVPTGRPRAVPIGVLGPVGTRYRAPAGVAAGLSWAEAVAAGLRAHCEAHLAALDPDDLPVVQPPSGHLGRQLELTGEAVEVRDATAALGVPAFRFGVPGRPAVVSAAATHAAALLDGRERVLLGWQARTTGQLAYADPGPTRFPGHAAGDPPPDDPYGVRLMAEALRATGRVPVAIPLDHDPELARLLPFLVQVVLADD</sequence>
<keyword evidence="2" id="KW-1185">Reference proteome</keyword>
<protein>
    <recommendedName>
        <fullName evidence="3">Thiazole-containing bacteriocin maturation protein</fullName>
    </recommendedName>
</protein>
<dbReference type="AlphaFoldDB" id="A0A543J434"/>
<evidence type="ECO:0000313" key="1">
    <source>
        <dbReference type="EMBL" id="TQM77584.1"/>
    </source>
</evidence>
<reference evidence="1 2" key="1">
    <citation type="submission" date="2019-06" db="EMBL/GenBank/DDBJ databases">
        <title>Sequencing the genomes of 1000 actinobacteria strains.</title>
        <authorList>
            <person name="Klenk H.-P."/>
        </authorList>
    </citation>
    <scope>NUCLEOTIDE SEQUENCE [LARGE SCALE GENOMIC DNA]</scope>
    <source>
        <strain evidence="1 2">DSM 43186</strain>
    </source>
</reference>
<dbReference type="Proteomes" id="UP000319213">
    <property type="component" value="Unassembled WGS sequence"/>
</dbReference>
<comment type="caution">
    <text evidence="1">The sequence shown here is derived from an EMBL/GenBank/DDBJ whole genome shotgun (WGS) entry which is preliminary data.</text>
</comment>
<proteinExistence type="predicted"/>
<gene>
    <name evidence="1" type="ORF">FHX40_4353</name>
</gene>
<dbReference type="Gene3D" id="3.90.930.60">
    <property type="match status" value="1"/>
</dbReference>
<dbReference type="EMBL" id="VFPQ01000001">
    <property type="protein sequence ID" value="TQM77584.1"/>
    <property type="molecule type" value="Genomic_DNA"/>
</dbReference>
<accession>A0A543J434</accession>
<evidence type="ECO:0000313" key="2">
    <source>
        <dbReference type="Proteomes" id="UP000319213"/>
    </source>
</evidence>
<evidence type="ECO:0008006" key="3">
    <source>
        <dbReference type="Google" id="ProtNLM"/>
    </source>
</evidence>
<organism evidence="1 2">
    <name type="scientific">Thermopolyspora flexuosa</name>
    <dbReference type="NCBI Taxonomy" id="103836"/>
    <lineage>
        <taxon>Bacteria</taxon>
        <taxon>Bacillati</taxon>
        <taxon>Actinomycetota</taxon>
        <taxon>Actinomycetes</taxon>
        <taxon>Streptosporangiales</taxon>
        <taxon>Streptosporangiaceae</taxon>
        <taxon>Thermopolyspora</taxon>
    </lineage>
</organism>
<name>A0A543J434_9ACTN</name>